<keyword evidence="4" id="KW-1185">Reference proteome</keyword>
<dbReference type="Gene3D" id="3.30.530.20">
    <property type="match status" value="1"/>
</dbReference>
<dbReference type="InterPro" id="IPR023393">
    <property type="entry name" value="START-like_dom_sf"/>
</dbReference>
<evidence type="ECO:0000256" key="1">
    <source>
        <dbReference type="ARBA" id="ARBA00006817"/>
    </source>
</evidence>
<sequence>MSMNQKQIETVSRVEGLALIVERVYNVPQQLVWDAWTQPEHVSLWWGYGGVPLYVCDVDLRQGGSYRYVQKGEDGTEYPFIGNYREVVSPKRLVYTQIFDIEPFNQHESVTYDTFEEIEGEKTKLTSRTEFKSAEALQGSLDTGMEQGAIDSMERFAKHLEKMEKL</sequence>
<gene>
    <name evidence="3" type="ORF">KHA97_14715</name>
</gene>
<proteinExistence type="inferred from homology"/>
<name>A0A942TGT4_9BACI</name>
<evidence type="ECO:0000313" key="3">
    <source>
        <dbReference type="EMBL" id="MBS4196317.1"/>
    </source>
</evidence>
<accession>A0A942TGT4</accession>
<organism evidence="3 4">
    <name type="scientific">Lederbergia citri</name>
    <dbReference type="NCBI Taxonomy" id="2833580"/>
    <lineage>
        <taxon>Bacteria</taxon>
        <taxon>Bacillati</taxon>
        <taxon>Bacillota</taxon>
        <taxon>Bacilli</taxon>
        <taxon>Bacillales</taxon>
        <taxon>Bacillaceae</taxon>
        <taxon>Lederbergia</taxon>
    </lineage>
</organism>
<comment type="similarity">
    <text evidence="1">Belongs to the AHA1 family.</text>
</comment>
<evidence type="ECO:0000313" key="4">
    <source>
        <dbReference type="Proteomes" id="UP000681414"/>
    </source>
</evidence>
<comment type="caution">
    <text evidence="3">The sequence shown here is derived from an EMBL/GenBank/DDBJ whole genome shotgun (WGS) entry which is preliminary data.</text>
</comment>
<dbReference type="EMBL" id="JAGYPG010000002">
    <property type="protein sequence ID" value="MBS4196317.1"/>
    <property type="molecule type" value="Genomic_DNA"/>
</dbReference>
<dbReference type="Proteomes" id="UP000681414">
    <property type="component" value="Unassembled WGS sequence"/>
</dbReference>
<dbReference type="Pfam" id="PF08327">
    <property type="entry name" value="AHSA1"/>
    <property type="match status" value="1"/>
</dbReference>
<dbReference type="AlphaFoldDB" id="A0A942TGT4"/>
<evidence type="ECO:0000259" key="2">
    <source>
        <dbReference type="Pfam" id="PF08327"/>
    </source>
</evidence>
<protein>
    <submittedName>
        <fullName evidence="3">SRPBCC domain-containing protein</fullName>
    </submittedName>
</protein>
<reference evidence="3 4" key="1">
    <citation type="submission" date="2021-05" db="EMBL/GenBank/DDBJ databases">
        <title>Novel Bacillus species.</title>
        <authorList>
            <person name="Liu G."/>
        </authorList>
    </citation>
    <scope>NUCLEOTIDE SEQUENCE [LARGE SCALE GENOMIC DNA]</scope>
    <source>
        <strain evidence="4">FJAT-49780</strain>
    </source>
</reference>
<dbReference type="SUPFAM" id="SSF55961">
    <property type="entry name" value="Bet v1-like"/>
    <property type="match status" value="1"/>
</dbReference>
<dbReference type="InterPro" id="IPR013538">
    <property type="entry name" value="ASHA1/2-like_C"/>
</dbReference>
<feature type="domain" description="Activator of Hsp90 ATPase homologue 1/2-like C-terminal" evidence="2">
    <location>
        <begin position="26"/>
        <end position="161"/>
    </location>
</feature>